<evidence type="ECO:0000313" key="11">
    <source>
        <dbReference type="Proteomes" id="UP000182800"/>
    </source>
</evidence>
<comment type="similarity">
    <text evidence="2 4">Belongs to the flagella basal body rod proteins family.</text>
</comment>
<dbReference type="SUPFAM" id="SSF117143">
    <property type="entry name" value="Flagellar hook protein flgE"/>
    <property type="match status" value="1"/>
</dbReference>
<dbReference type="InterPro" id="IPR012836">
    <property type="entry name" value="FlgF"/>
</dbReference>
<keyword evidence="8" id="KW-0969">Cilium</keyword>
<dbReference type="Pfam" id="PF06429">
    <property type="entry name" value="Flg_bbr_C"/>
    <property type="match status" value="1"/>
</dbReference>
<comment type="caution">
    <text evidence="8">The sequence shown here is derived from an EMBL/GenBank/DDBJ whole genome shotgun (WGS) entry which is preliminary data.</text>
</comment>
<dbReference type="RefSeq" id="WP_074446522.1">
    <property type="nucleotide sequence ID" value="NZ_FMBM01000003.1"/>
</dbReference>
<dbReference type="InterPro" id="IPR053967">
    <property type="entry name" value="LlgE_F_G-like_D1"/>
</dbReference>
<dbReference type="AlphaFoldDB" id="A0A0P7YDU7"/>
<evidence type="ECO:0000256" key="3">
    <source>
        <dbReference type="ARBA" id="ARBA00023143"/>
    </source>
</evidence>
<organism evidence="8 10">
    <name type="scientific">Saliniramus fredricksonii</name>
    <dbReference type="NCBI Taxonomy" id="1653334"/>
    <lineage>
        <taxon>Bacteria</taxon>
        <taxon>Pseudomonadati</taxon>
        <taxon>Pseudomonadota</taxon>
        <taxon>Alphaproteobacteria</taxon>
        <taxon>Hyphomicrobiales</taxon>
        <taxon>Salinarimonadaceae</taxon>
        <taxon>Saliniramus</taxon>
    </lineage>
</organism>
<keyword evidence="11" id="KW-1185">Reference proteome</keyword>
<evidence type="ECO:0000259" key="7">
    <source>
        <dbReference type="Pfam" id="PF22692"/>
    </source>
</evidence>
<dbReference type="NCBIfam" id="TIGR02490">
    <property type="entry name" value="flgF"/>
    <property type="match status" value="1"/>
</dbReference>
<comment type="subcellular location">
    <subcellularLocation>
        <location evidence="1 4">Bacterial flagellum basal body</location>
    </subcellularLocation>
</comment>
<dbReference type="InterPro" id="IPR010930">
    <property type="entry name" value="Flg_bb/hook_C_dom"/>
</dbReference>
<dbReference type="PANTHER" id="PTHR30435">
    <property type="entry name" value="FLAGELLAR PROTEIN"/>
    <property type="match status" value="1"/>
</dbReference>
<keyword evidence="3 4" id="KW-0975">Bacterial flagellum</keyword>
<reference evidence="8 10" key="1">
    <citation type="submission" date="2015-09" db="EMBL/GenBank/DDBJ databases">
        <title>Identification and resolution of microdiversity through metagenomic sequencing of parallel consortia.</title>
        <authorList>
            <person name="Nelson W.C."/>
            <person name="Romine M.F."/>
            <person name="Lindemann S.R."/>
        </authorList>
    </citation>
    <scope>NUCLEOTIDE SEQUENCE [LARGE SCALE GENOMIC DNA]</scope>
    <source>
        <strain evidence="8">HL-109</strain>
    </source>
</reference>
<keyword evidence="8" id="KW-0966">Cell projection</keyword>
<evidence type="ECO:0000313" key="9">
    <source>
        <dbReference type="EMBL" id="SCC82746.1"/>
    </source>
</evidence>
<accession>A0A0P7YDU7</accession>
<dbReference type="InterPro" id="IPR037925">
    <property type="entry name" value="FlgE/F/G-like"/>
</dbReference>
<dbReference type="EMBL" id="LJSX01000001">
    <property type="protein sequence ID" value="KPQ12579.1"/>
    <property type="molecule type" value="Genomic_DNA"/>
</dbReference>
<dbReference type="Proteomes" id="UP000050497">
    <property type="component" value="Unassembled WGS sequence"/>
</dbReference>
<dbReference type="GO" id="GO:0071978">
    <property type="term" value="P:bacterial-type flagellum-dependent swarming motility"/>
    <property type="evidence" value="ECO:0007669"/>
    <property type="project" value="TreeGrafter"/>
</dbReference>
<feature type="domain" description="Flagellar basal body rod protein N-terminal" evidence="5">
    <location>
        <begin position="5"/>
        <end position="35"/>
    </location>
</feature>
<evidence type="ECO:0000313" key="10">
    <source>
        <dbReference type="Proteomes" id="UP000050497"/>
    </source>
</evidence>
<dbReference type="Proteomes" id="UP000182800">
    <property type="component" value="Unassembled WGS sequence"/>
</dbReference>
<protein>
    <recommendedName>
        <fullName evidence="4">Flagellar basal-body rod protein FlgF</fullName>
    </recommendedName>
</protein>
<evidence type="ECO:0000313" key="8">
    <source>
        <dbReference type="EMBL" id="KPQ12579.1"/>
    </source>
</evidence>
<dbReference type="NCBIfam" id="NF009282">
    <property type="entry name" value="PRK12642.1"/>
    <property type="match status" value="1"/>
</dbReference>
<dbReference type="PANTHER" id="PTHR30435:SF19">
    <property type="entry name" value="FLAGELLAR BASAL-BODY ROD PROTEIN FLGG"/>
    <property type="match status" value="1"/>
</dbReference>
<feature type="domain" description="Flagellar hook protein FlgE/F/G-like D1" evidence="7">
    <location>
        <begin position="80"/>
        <end position="145"/>
    </location>
</feature>
<dbReference type="GO" id="GO:0030694">
    <property type="term" value="C:bacterial-type flagellum basal body, rod"/>
    <property type="evidence" value="ECO:0007669"/>
    <property type="project" value="UniProtKB-UniRule"/>
</dbReference>
<sequence length="241" mass="25614">MQSPIYVAVSGQVALERRMETIARNVANMSTVGYRADEVTFESIFSAAGRERVAFASVGETHISRQAGSLDQTGNPLDIAVNGDAFFAIETGNGPAYTRDGRLQIDEFGELRTVAGHLVLDAGLAPIQLDPNGGPPAISRDGMITQNGAQMGAIGLFAIDSDADLTRFSNSALIPSIPPEPVLDFVDNGVVQGYTESANVNPMLELTRLIAVSRAFESASTAVEQNDRTLQDAIRTLGDTR</sequence>
<proteinExistence type="inferred from homology"/>
<reference evidence="9 11" key="2">
    <citation type="submission" date="2016-08" db="EMBL/GenBank/DDBJ databases">
        <authorList>
            <person name="Varghese N."/>
            <person name="Submissions Spin"/>
        </authorList>
    </citation>
    <scope>NUCLEOTIDE SEQUENCE [LARGE SCALE GENOMIC DNA]</scope>
    <source>
        <strain evidence="9 11">HL-109</strain>
    </source>
</reference>
<dbReference type="EMBL" id="FMBM01000003">
    <property type="protein sequence ID" value="SCC82746.1"/>
    <property type="molecule type" value="Genomic_DNA"/>
</dbReference>
<evidence type="ECO:0000259" key="5">
    <source>
        <dbReference type="Pfam" id="PF00460"/>
    </source>
</evidence>
<dbReference type="STRING" id="1653334.GA0071312_3756"/>
<name>A0A0P7YDU7_9HYPH</name>
<dbReference type="Pfam" id="PF22692">
    <property type="entry name" value="LlgE_F_G_D1"/>
    <property type="match status" value="1"/>
</dbReference>
<gene>
    <name evidence="8" type="primary">flgF</name>
    <name evidence="9" type="ORF">GA0071312_3756</name>
    <name evidence="8" type="ORF">HLUCCO17_00360</name>
</gene>
<evidence type="ECO:0000256" key="2">
    <source>
        <dbReference type="ARBA" id="ARBA00009677"/>
    </source>
</evidence>
<dbReference type="Pfam" id="PF00460">
    <property type="entry name" value="Flg_bb_rod"/>
    <property type="match status" value="1"/>
</dbReference>
<dbReference type="InterPro" id="IPR020013">
    <property type="entry name" value="Flagellar_FlgE/F/G"/>
</dbReference>
<evidence type="ECO:0000256" key="4">
    <source>
        <dbReference type="RuleBase" id="RU362116"/>
    </source>
</evidence>
<dbReference type="NCBIfam" id="TIGR03506">
    <property type="entry name" value="FlgEFG_subfam"/>
    <property type="match status" value="1"/>
</dbReference>
<evidence type="ECO:0000256" key="1">
    <source>
        <dbReference type="ARBA" id="ARBA00004117"/>
    </source>
</evidence>
<dbReference type="OrthoDB" id="9804559at2"/>
<evidence type="ECO:0000259" key="6">
    <source>
        <dbReference type="Pfam" id="PF06429"/>
    </source>
</evidence>
<dbReference type="InterPro" id="IPR001444">
    <property type="entry name" value="Flag_bb_rod_N"/>
</dbReference>
<keyword evidence="8" id="KW-0282">Flagellum</keyword>
<comment type="subunit">
    <text evidence="4">The basal body constitutes a major portion of the flagellar organelle and consists of five rings (E,L,P,S, and M) mounted on a central rod. The rod consists of about 26 subunits of FlgG in the distal portion, and FlgB, FlgC and FlgF are thought to build up the proximal portion of the rod with about 6 subunits each.</text>
</comment>
<feature type="domain" description="Flagellar basal-body/hook protein C-terminal" evidence="6">
    <location>
        <begin position="191"/>
        <end position="235"/>
    </location>
</feature>